<keyword evidence="4" id="KW-1185">Reference proteome</keyword>
<evidence type="ECO:0000259" key="2">
    <source>
        <dbReference type="Pfam" id="PF01408"/>
    </source>
</evidence>
<dbReference type="AlphaFoldDB" id="A0A2Z5G641"/>
<feature type="domain" description="Gfo/Idh/MocA-like oxidoreductase N-terminal" evidence="2">
    <location>
        <begin position="46"/>
        <end position="165"/>
    </location>
</feature>
<reference evidence="3 4" key="1">
    <citation type="journal article" date="2018" name="Front. Microbiol.">
        <title>Hydrolytic Capabilities as a Key to Environmental Success: Chitinolytic and Cellulolytic Acidobacteria From Acidic Sub-arctic Soils and Boreal Peatlands.</title>
        <authorList>
            <person name="Belova S.E."/>
            <person name="Ravin N.V."/>
            <person name="Pankratov T.A."/>
            <person name="Rakitin A.L."/>
            <person name="Ivanova A.A."/>
            <person name="Beletsky A.V."/>
            <person name="Mardanov A.V."/>
            <person name="Sinninghe Damste J.S."/>
            <person name="Dedysh S.N."/>
        </authorList>
    </citation>
    <scope>NUCLEOTIDE SEQUENCE [LARGE SCALE GENOMIC DNA]</scope>
    <source>
        <strain evidence="3 4">SBC82</strain>
    </source>
</reference>
<dbReference type="InterPro" id="IPR019546">
    <property type="entry name" value="TAT_signal_bac_arc"/>
</dbReference>
<dbReference type="OrthoDB" id="106459at2"/>
<evidence type="ECO:0000256" key="1">
    <source>
        <dbReference type="SAM" id="SignalP"/>
    </source>
</evidence>
<feature type="chain" id="PRO_5016432193" evidence="1">
    <location>
        <begin position="23"/>
        <end position="454"/>
    </location>
</feature>
<dbReference type="Proteomes" id="UP000253606">
    <property type="component" value="Chromosome"/>
</dbReference>
<dbReference type="RefSeq" id="WP_114209063.1">
    <property type="nucleotide sequence ID" value="NZ_CP030840.1"/>
</dbReference>
<evidence type="ECO:0000313" key="4">
    <source>
        <dbReference type="Proteomes" id="UP000253606"/>
    </source>
</evidence>
<protein>
    <submittedName>
        <fullName evidence="3">Myo-inositol 2-dehydrogenase</fullName>
    </submittedName>
</protein>
<dbReference type="GO" id="GO:0000166">
    <property type="term" value="F:nucleotide binding"/>
    <property type="evidence" value="ECO:0007669"/>
    <property type="project" value="InterPro"/>
</dbReference>
<dbReference type="PANTHER" id="PTHR43818">
    <property type="entry name" value="BCDNA.GH03377"/>
    <property type="match status" value="1"/>
</dbReference>
<dbReference type="PROSITE" id="PS51318">
    <property type="entry name" value="TAT"/>
    <property type="match status" value="1"/>
</dbReference>
<dbReference type="InterPro" id="IPR036291">
    <property type="entry name" value="NAD(P)-bd_dom_sf"/>
</dbReference>
<dbReference type="EMBL" id="CP030840">
    <property type="protein sequence ID" value="AXC14247.1"/>
    <property type="molecule type" value="Genomic_DNA"/>
</dbReference>
<dbReference type="KEGG" id="abas:ACPOL_4985"/>
<name>A0A2Z5G641_9BACT</name>
<dbReference type="InterPro" id="IPR000683">
    <property type="entry name" value="Gfo/Idh/MocA-like_OxRdtase_N"/>
</dbReference>
<accession>A0A2Z5G641</accession>
<feature type="signal peptide" evidence="1">
    <location>
        <begin position="1"/>
        <end position="22"/>
    </location>
</feature>
<dbReference type="PANTHER" id="PTHR43818:SF5">
    <property type="entry name" value="OXIDOREDUCTASE FAMILY PROTEIN"/>
    <property type="match status" value="1"/>
</dbReference>
<organism evidence="3 4">
    <name type="scientific">Acidisarcina polymorpha</name>
    <dbReference type="NCBI Taxonomy" id="2211140"/>
    <lineage>
        <taxon>Bacteria</taxon>
        <taxon>Pseudomonadati</taxon>
        <taxon>Acidobacteriota</taxon>
        <taxon>Terriglobia</taxon>
        <taxon>Terriglobales</taxon>
        <taxon>Acidobacteriaceae</taxon>
        <taxon>Acidisarcina</taxon>
    </lineage>
</organism>
<dbReference type="Pfam" id="PF01408">
    <property type="entry name" value="GFO_IDH_MocA"/>
    <property type="match status" value="1"/>
</dbReference>
<sequence length="454" mass="49705">MYNPNRRSFIKTAGVATATAFAGTKLHILAAAQNEPAAPVSANDHIQIALIGAGGQGMGDTKVALEVPGVKLVAVADCYNGRLDHSKELWGSDIFTTRDYGEILARKDIDAVIIGTPDHWHKQASIDAMKAGKDVYCEKPMIHLYSDGPEMIETSRSTKRILQVGSQRVSSMVYAKTKELLASGAIGQLNMVTAHWDRNSSQGAWSYTVPLDASTETCDWPRFLGTAPKIPFNAEHFFQWRKWKAYGTGVAGDLFVHLFSGTHFITGSHGPTRGMATGGLRFWKDGRDVPDVMLALFDYPDFNLNLRVNFVDGGSESEGLLFTGSEGMLEIGGNGVTVSRTPLAKGPGLTIGTFTEAMQKQITAQYMEKYPPVHATGEPPLATERYQAPHGYSDSYDHFHNFFDSVRTRKPVVEDAVFGFRAAGAALLSNLSYEKDAIVHWNPEEMKLVGHERS</sequence>
<dbReference type="InterPro" id="IPR006311">
    <property type="entry name" value="TAT_signal"/>
</dbReference>
<dbReference type="Gene3D" id="3.40.50.720">
    <property type="entry name" value="NAD(P)-binding Rossmann-like Domain"/>
    <property type="match status" value="1"/>
</dbReference>
<dbReference type="SUPFAM" id="SSF55347">
    <property type="entry name" value="Glyceraldehyde-3-phosphate dehydrogenase-like, C-terminal domain"/>
    <property type="match status" value="1"/>
</dbReference>
<dbReference type="InterPro" id="IPR050463">
    <property type="entry name" value="Gfo/Idh/MocA_oxidrdct_glycsds"/>
</dbReference>
<evidence type="ECO:0000313" key="3">
    <source>
        <dbReference type="EMBL" id="AXC14247.1"/>
    </source>
</evidence>
<dbReference type="NCBIfam" id="TIGR01409">
    <property type="entry name" value="TAT_signal_seq"/>
    <property type="match status" value="1"/>
</dbReference>
<proteinExistence type="predicted"/>
<dbReference type="SUPFAM" id="SSF51735">
    <property type="entry name" value="NAD(P)-binding Rossmann-fold domains"/>
    <property type="match status" value="1"/>
</dbReference>
<keyword evidence="1" id="KW-0732">Signal</keyword>
<gene>
    <name evidence="3" type="ORF">ACPOL_4985</name>
</gene>
<dbReference type="Gene3D" id="3.30.360.10">
    <property type="entry name" value="Dihydrodipicolinate Reductase, domain 2"/>
    <property type="match status" value="1"/>
</dbReference>